<evidence type="ECO:0000256" key="1">
    <source>
        <dbReference type="ARBA" id="ARBA00022553"/>
    </source>
</evidence>
<evidence type="ECO:0000313" key="8">
    <source>
        <dbReference type="EMBL" id="PIU41903.1"/>
    </source>
</evidence>
<evidence type="ECO:0000313" key="9">
    <source>
        <dbReference type="Proteomes" id="UP000230052"/>
    </source>
</evidence>
<dbReference type="Proteomes" id="UP000230052">
    <property type="component" value="Unassembled WGS sequence"/>
</dbReference>
<gene>
    <name evidence="8" type="ORF">COS99_02940</name>
</gene>
<name>A0A2J0L1A9_9BACT</name>
<evidence type="ECO:0000256" key="4">
    <source>
        <dbReference type="ARBA" id="ARBA00023125"/>
    </source>
</evidence>
<proteinExistence type="predicted"/>
<comment type="caution">
    <text evidence="8">The sequence shown here is derived from an EMBL/GenBank/DDBJ whole genome shotgun (WGS) entry which is preliminary data.</text>
</comment>
<keyword evidence="4" id="KW-0238">DNA-binding</keyword>
<dbReference type="PANTHER" id="PTHR44591:SF3">
    <property type="entry name" value="RESPONSE REGULATORY DOMAIN-CONTAINING PROTEIN"/>
    <property type="match status" value="1"/>
</dbReference>
<dbReference type="AlphaFoldDB" id="A0A2J0L1A9"/>
<dbReference type="Pfam" id="PF00072">
    <property type="entry name" value="Response_reg"/>
    <property type="match status" value="1"/>
</dbReference>
<keyword evidence="2" id="KW-0902">Two-component regulatory system</keyword>
<evidence type="ECO:0000259" key="7">
    <source>
        <dbReference type="PROSITE" id="PS50110"/>
    </source>
</evidence>
<dbReference type="GO" id="GO:0003677">
    <property type="term" value="F:DNA binding"/>
    <property type="evidence" value="ECO:0007669"/>
    <property type="project" value="UniProtKB-KW"/>
</dbReference>
<feature type="modified residue" description="4-aspartylphosphate" evidence="6">
    <location>
        <position position="54"/>
    </location>
</feature>
<dbReference type="PANTHER" id="PTHR44591">
    <property type="entry name" value="STRESS RESPONSE REGULATOR PROTEIN 1"/>
    <property type="match status" value="1"/>
</dbReference>
<dbReference type="EMBL" id="PEWV01000028">
    <property type="protein sequence ID" value="PIU41903.1"/>
    <property type="molecule type" value="Genomic_DNA"/>
</dbReference>
<evidence type="ECO:0000256" key="6">
    <source>
        <dbReference type="PROSITE-ProRule" id="PRU00169"/>
    </source>
</evidence>
<organism evidence="8 9">
    <name type="scientific">Candidatus Aquitaenariimonas noxiae</name>
    <dbReference type="NCBI Taxonomy" id="1974741"/>
    <lineage>
        <taxon>Bacteria</taxon>
        <taxon>Pseudomonadati</taxon>
        <taxon>Candidatus Omnitrophota</taxon>
        <taxon>Candidatus Aquitaenariimonas</taxon>
    </lineage>
</organism>
<evidence type="ECO:0000256" key="5">
    <source>
        <dbReference type="ARBA" id="ARBA00023163"/>
    </source>
</evidence>
<feature type="domain" description="Response regulatory" evidence="7">
    <location>
        <begin position="5"/>
        <end position="121"/>
    </location>
</feature>
<dbReference type="FunFam" id="3.40.50.2300:FF:000001">
    <property type="entry name" value="DNA-binding response regulator PhoB"/>
    <property type="match status" value="1"/>
</dbReference>
<protein>
    <submittedName>
        <fullName evidence="8">Two-component system response regulator</fullName>
    </submittedName>
</protein>
<keyword evidence="5" id="KW-0804">Transcription</keyword>
<evidence type="ECO:0000256" key="2">
    <source>
        <dbReference type="ARBA" id="ARBA00023012"/>
    </source>
</evidence>
<dbReference type="InterPro" id="IPR050595">
    <property type="entry name" value="Bact_response_regulator"/>
</dbReference>
<dbReference type="SUPFAM" id="SSF52172">
    <property type="entry name" value="CheY-like"/>
    <property type="match status" value="1"/>
</dbReference>
<dbReference type="GO" id="GO:0000160">
    <property type="term" value="P:phosphorelay signal transduction system"/>
    <property type="evidence" value="ECO:0007669"/>
    <property type="project" value="UniProtKB-KW"/>
</dbReference>
<accession>A0A2J0L1A9</accession>
<sequence length="130" mass="14410">MNKGKILVVDDEMGLVELIKGQLEYAGYGVVVAYNGPDALQKAASETPALVILDIKMPVMDGLEVLRKLRNIPEAYNIPIIMFTQVGETRGIFEAQDLMATDYIIKPFSLKKLIGMVDKHMKAGRLIDTE</sequence>
<dbReference type="InterPro" id="IPR011006">
    <property type="entry name" value="CheY-like_superfamily"/>
</dbReference>
<reference evidence="8 9" key="1">
    <citation type="submission" date="2017-09" db="EMBL/GenBank/DDBJ databases">
        <title>Depth-based differentiation of microbial function through sediment-hosted aquifers and enrichment of novel symbionts in the deep terrestrial subsurface.</title>
        <authorList>
            <person name="Probst A.J."/>
            <person name="Ladd B."/>
            <person name="Jarett J.K."/>
            <person name="Geller-Mcgrath D.E."/>
            <person name="Sieber C.M."/>
            <person name="Emerson J.B."/>
            <person name="Anantharaman K."/>
            <person name="Thomas B.C."/>
            <person name="Malmstrom R."/>
            <person name="Stieglmeier M."/>
            <person name="Klingl A."/>
            <person name="Woyke T."/>
            <person name="Ryan C.M."/>
            <person name="Banfield J.F."/>
        </authorList>
    </citation>
    <scope>NUCLEOTIDE SEQUENCE [LARGE SCALE GENOMIC DNA]</scope>
    <source>
        <strain evidence="8">CG07_land_8_20_14_0_80_42_15</strain>
    </source>
</reference>
<dbReference type="SMART" id="SM00448">
    <property type="entry name" value="REC"/>
    <property type="match status" value="1"/>
</dbReference>
<dbReference type="InterPro" id="IPR001789">
    <property type="entry name" value="Sig_transdc_resp-reg_receiver"/>
</dbReference>
<dbReference type="PROSITE" id="PS50110">
    <property type="entry name" value="RESPONSE_REGULATORY"/>
    <property type="match status" value="1"/>
</dbReference>
<evidence type="ECO:0000256" key="3">
    <source>
        <dbReference type="ARBA" id="ARBA00023015"/>
    </source>
</evidence>
<dbReference type="Gene3D" id="3.40.50.2300">
    <property type="match status" value="1"/>
</dbReference>
<keyword evidence="1 6" id="KW-0597">Phosphoprotein</keyword>
<keyword evidence="3" id="KW-0805">Transcription regulation</keyword>